<dbReference type="EMBL" id="CP099837">
    <property type="protein sequence ID" value="USY20461.1"/>
    <property type="molecule type" value="Genomic_DNA"/>
</dbReference>
<keyword evidence="3" id="KW-1185">Reference proteome</keyword>
<keyword evidence="1" id="KW-0175">Coiled coil</keyword>
<evidence type="ECO:0000256" key="1">
    <source>
        <dbReference type="SAM" id="Coils"/>
    </source>
</evidence>
<dbReference type="RefSeq" id="WP_254419527.1">
    <property type="nucleotide sequence ID" value="NZ_BAAAJB010000029.1"/>
</dbReference>
<evidence type="ECO:0000313" key="2">
    <source>
        <dbReference type="EMBL" id="USY20461.1"/>
    </source>
</evidence>
<gene>
    <name evidence="2" type="ORF">NE857_02020</name>
</gene>
<protein>
    <submittedName>
        <fullName evidence="2">Uncharacterized protein</fullName>
    </submittedName>
</protein>
<name>A0ABY5D7X4_9ACTN</name>
<sequence length="138" mass="15607">MSPTPDERARIRSAMERILASTPERSNGALTIVALAQEADVPRNALTQRHTDIRNEFYEAIRSRGETPEVETRLRRKVTELKKTITNKRNRIKQLESDLEGLLAHNTILTLQNQELRDALSGAKTNVIPIRPTTGEQP</sequence>
<evidence type="ECO:0000313" key="3">
    <source>
        <dbReference type="Proteomes" id="UP001055940"/>
    </source>
</evidence>
<organism evidence="2 3">
    <name type="scientific">Nocardiopsis exhalans</name>
    <dbReference type="NCBI Taxonomy" id="163604"/>
    <lineage>
        <taxon>Bacteria</taxon>
        <taxon>Bacillati</taxon>
        <taxon>Actinomycetota</taxon>
        <taxon>Actinomycetes</taxon>
        <taxon>Streptosporangiales</taxon>
        <taxon>Nocardiopsidaceae</taxon>
        <taxon>Nocardiopsis</taxon>
    </lineage>
</organism>
<proteinExistence type="predicted"/>
<feature type="coiled-coil region" evidence="1">
    <location>
        <begin position="78"/>
        <end position="105"/>
    </location>
</feature>
<dbReference type="Proteomes" id="UP001055940">
    <property type="component" value="Chromosome"/>
</dbReference>
<reference evidence="2" key="1">
    <citation type="submission" date="2022-06" db="EMBL/GenBank/DDBJ databases">
        <authorList>
            <person name="Ping M."/>
        </authorList>
    </citation>
    <scope>NUCLEOTIDE SEQUENCE</scope>
    <source>
        <strain evidence="2">JCM11759T</strain>
    </source>
</reference>
<accession>A0ABY5D7X4</accession>